<evidence type="ECO:0000259" key="10">
    <source>
        <dbReference type="Pfam" id="PF14360"/>
    </source>
</evidence>
<evidence type="ECO:0000256" key="7">
    <source>
        <dbReference type="ARBA" id="ARBA00023098"/>
    </source>
</evidence>
<feature type="transmembrane region" description="Helical" evidence="9">
    <location>
        <begin position="315"/>
        <end position="332"/>
    </location>
</feature>
<keyword evidence="7" id="KW-0443">Lipid metabolism</keyword>
<evidence type="ECO:0000256" key="1">
    <source>
        <dbReference type="ARBA" id="ARBA00004141"/>
    </source>
</evidence>
<dbReference type="GO" id="GO:0005789">
    <property type="term" value="C:endoplasmic reticulum membrane"/>
    <property type="evidence" value="ECO:0007669"/>
    <property type="project" value="TreeGrafter"/>
</dbReference>
<evidence type="ECO:0000256" key="5">
    <source>
        <dbReference type="ARBA" id="ARBA00022919"/>
    </source>
</evidence>
<keyword evidence="4 9" id="KW-0812">Transmembrane</keyword>
<feature type="transmembrane region" description="Helical" evidence="9">
    <location>
        <begin position="246"/>
        <end position="267"/>
    </location>
</feature>
<comment type="similarity">
    <text evidence="2">Belongs to the sphingomyelin synthase family.</text>
</comment>
<dbReference type="InterPro" id="IPR045221">
    <property type="entry name" value="Sphingomyelin_synth-like"/>
</dbReference>
<reference evidence="11" key="1">
    <citation type="submission" date="2021-09" db="EMBL/GenBank/DDBJ databases">
        <authorList>
            <person name="Martin H S."/>
        </authorList>
    </citation>
    <scope>NUCLEOTIDE SEQUENCE</scope>
</reference>
<evidence type="ECO:0000313" key="11">
    <source>
        <dbReference type="EMBL" id="CAG9560304.1"/>
    </source>
</evidence>
<dbReference type="PANTHER" id="PTHR21290">
    <property type="entry name" value="SPHINGOMYELIN SYNTHETASE"/>
    <property type="match status" value="1"/>
</dbReference>
<dbReference type="GO" id="GO:0046513">
    <property type="term" value="P:ceramide biosynthetic process"/>
    <property type="evidence" value="ECO:0007669"/>
    <property type="project" value="TreeGrafter"/>
</dbReference>
<dbReference type="InterPro" id="IPR013761">
    <property type="entry name" value="SAM/pointed_sf"/>
</dbReference>
<dbReference type="PANTHER" id="PTHR21290:SF25">
    <property type="entry name" value="SPHINGOMYELIN SYNTHASE-RELATED PROTEIN 1"/>
    <property type="match status" value="1"/>
</dbReference>
<evidence type="ECO:0000313" key="12">
    <source>
        <dbReference type="Proteomes" id="UP000789524"/>
    </source>
</evidence>
<organism evidence="11 12">
    <name type="scientific">Danaus chrysippus</name>
    <name type="common">African queen</name>
    <dbReference type="NCBI Taxonomy" id="151541"/>
    <lineage>
        <taxon>Eukaryota</taxon>
        <taxon>Metazoa</taxon>
        <taxon>Ecdysozoa</taxon>
        <taxon>Arthropoda</taxon>
        <taxon>Hexapoda</taxon>
        <taxon>Insecta</taxon>
        <taxon>Pterygota</taxon>
        <taxon>Neoptera</taxon>
        <taxon>Endopterygota</taxon>
        <taxon>Lepidoptera</taxon>
        <taxon>Glossata</taxon>
        <taxon>Ditrysia</taxon>
        <taxon>Papilionoidea</taxon>
        <taxon>Nymphalidae</taxon>
        <taxon>Danainae</taxon>
        <taxon>Danaini</taxon>
        <taxon>Danaina</taxon>
        <taxon>Danaus</taxon>
        <taxon>Anosia</taxon>
    </lineage>
</organism>
<feature type="transmembrane region" description="Helical" evidence="9">
    <location>
        <begin position="166"/>
        <end position="186"/>
    </location>
</feature>
<dbReference type="GO" id="GO:0033188">
    <property type="term" value="F:sphingomyelin synthase activity"/>
    <property type="evidence" value="ECO:0007669"/>
    <property type="project" value="TreeGrafter"/>
</dbReference>
<dbReference type="GO" id="GO:0005886">
    <property type="term" value="C:plasma membrane"/>
    <property type="evidence" value="ECO:0007669"/>
    <property type="project" value="TreeGrafter"/>
</dbReference>
<keyword evidence="12" id="KW-1185">Reference proteome</keyword>
<keyword evidence="6 9" id="KW-1133">Transmembrane helix</keyword>
<evidence type="ECO:0000256" key="3">
    <source>
        <dbReference type="ARBA" id="ARBA00022679"/>
    </source>
</evidence>
<name>A0A8J2VYS3_9NEOP</name>
<dbReference type="Proteomes" id="UP000789524">
    <property type="component" value="Unassembled WGS sequence"/>
</dbReference>
<comment type="caution">
    <text evidence="11">The sequence shown here is derived from an EMBL/GenBank/DDBJ whole genome shotgun (WGS) entry which is preliminary data.</text>
</comment>
<feature type="domain" description="Sphingomyelin synthase-like" evidence="10">
    <location>
        <begin position="311"/>
        <end position="384"/>
    </location>
</feature>
<evidence type="ECO:0000256" key="2">
    <source>
        <dbReference type="ARBA" id="ARBA00005441"/>
    </source>
</evidence>
<feature type="transmembrane region" description="Helical" evidence="9">
    <location>
        <begin position="339"/>
        <end position="358"/>
    </location>
</feature>
<protein>
    <submittedName>
        <fullName evidence="11">(African queen) hypothetical protein</fullName>
    </submittedName>
</protein>
<dbReference type="GO" id="GO:0047493">
    <property type="term" value="F:ceramide cholinephosphotransferase activity"/>
    <property type="evidence" value="ECO:0007669"/>
    <property type="project" value="TreeGrafter"/>
</dbReference>
<dbReference type="Gene3D" id="1.10.150.50">
    <property type="entry name" value="Transcription Factor, Ets-1"/>
    <property type="match status" value="1"/>
</dbReference>
<keyword evidence="8 9" id="KW-0472">Membrane</keyword>
<proteinExistence type="inferred from homology"/>
<evidence type="ECO:0000256" key="6">
    <source>
        <dbReference type="ARBA" id="ARBA00022989"/>
    </source>
</evidence>
<dbReference type="GO" id="GO:0000139">
    <property type="term" value="C:Golgi membrane"/>
    <property type="evidence" value="ECO:0007669"/>
    <property type="project" value="TreeGrafter"/>
</dbReference>
<evidence type="ECO:0000256" key="9">
    <source>
        <dbReference type="SAM" id="Phobius"/>
    </source>
</evidence>
<evidence type="ECO:0000256" key="4">
    <source>
        <dbReference type="ARBA" id="ARBA00022692"/>
    </source>
</evidence>
<evidence type="ECO:0000256" key="8">
    <source>
        <dbReference type="ARBA" id="ARBA00023136"/>
    </source>
</evidence>
<dbReference type="SUPFAM" id="SSF47769">
    <property type="entry name" value="SAM/Pointed domain"/>
    <property type="match status" value="1"/>
</dbReference>
<gene>
    <name evidence="11" type="ORF">DCHRY22_LOCUS1991</name>
</gene>
<dbReference type="Pfam" id="PF14360">
    <property type="entry name" value="PAP2_C"/>
    <property type="match status" value="1"/>
</dbReference>
<comment type="subcellular location">
    <subcellularLocation>
        <location evidence="1">Membrane</location>
        <topology evidence="1">Multi-pass membrane protein</topology>
    </subcellularLocation>
</comment>
<accession>A0A8J2VYS3</accession>
<dbReference type="AlphaFoldDB" id="A0A8J2VYS3"/>
<dbReference type="InterPro" id="IPR025749">
    <property type="entry name" value="Sphingomyelin_synth-like_dom"/>
</dbReference>
<keyword evidence="5" id="KW-0746">Sphingolipid metabolism</keyword>
<dbReference type="OrthoDB" id="422827at2759"/>
<dbReference type="EMBL" id="CAKASE010000045">
    <property type="protein sequence ID" value="CAG9560304.1"/>
    <property type="molecule type" value="Genomic_DNA"/>
</dbReference>
<feature type="transmembrane region" description="Helical" evidence="9">
    <location>
        <begin position="212"/>
        <end position="234"/>
    </location>
</feature>
<sequence>MRKYRMTRRFKKYTHKYRKMEMCIVKWSNKEVLELLHKEKISSFIIEICKTQDIDGQCLLSFVDRDFYDYPFDQLKLGERKRFILLVKKLQRNNRSAMYELGLYDDHASNNPATNINFVGTNLSHLSYNLHNQLQNELYARNTECISNFTPDVKASKLKPEVWKTAIALGYVFLVTWVTAVVMVIVHDKVPDMKKYPPLPDLFLDNVPHIPWAFDMCEITGSFLMAIWLVVLFFHKHRFIILRRFFALAGTVFLLRCFTMLITSLSVPGSHLKCEPRFYPPADDLTVWGRRLRQAYDIWSGAGMSVRGVRTCGDYMFSGHTVALTLLNFFITEYTSRSLYLLHILTWVMNMFGIFFILAAHEHYSIDVFIAFYITSRLFLYYHTLSNNQALMQSDSSRTRIWFPLLSFFESEVDGIVPNEYEGPMEIVINLKQWLVQLVLDVKASSVARVAGSKLQEGAAMGEYSMVRLVDGIKRNISIMEEYKNSRQRLATLDKNVQAGHDLPEADLRHGKIAELTNDALFRDFSKPPSPAIKKNI</sequence>
<keyword evidence="3" id="KW-0808">Transferase</keyword>